<dbReference type="GO" id="GO:0005829">
    <property type="term" value="C:cytosol"/>
    <property type="evidence" value="ECO:0007669"/>
    <property type="project" value="TreeGrafter"/>
</dbReference>
<dbReference type="PANTHER" id="PTHR30160:SF1">
    <property type="entry name" value="LIPOPOLYSACCHARIDE 1,2-N-ACETYLGLUCOSAMINETRANSFERASE-RELATED"/>
    <property type="match status" value="1"/>
</dbReference>
<dbReference type="Pfam" id="PF01075">
    <property type="entry name" value="Glyco_transf_9"/>
    <property type="match status" value="1"/>
</dbReference>
<accession>A0A2T0MEK2</accession>
<evidence type="ECO:0000313" key="4">
    <source>
        <dbReference type="EMBL" id="PRX55951.1"/>
    </source>
</evidence>
<dbReference type="SUPFAM" id="SSF53756">
    <property type="entry name" value="UDP-Glycosyltransferase/glycogen phosphorylase"/>
    <property type="match status" value="1"/>
</dbReference>
<dbReference type="PANTHER" id="PTHR30160">
    <property type="entry name" value="TETRAACYLDISACCHARIDE 4'-KINASE-RELATED"/>
    <property type="match status" value="1"/>
</dbReference>
<feature type="region of interest" description="Disordered" evidence="3">
    <location>
        <begin position="1"/>
        <end position="88"/>
    </location>
</feature>
<dbReference type="GO" id="GO:0008713">
    <property type="term" value="F:ADP-heptose-lipopolysaccharide heptosyltransferase activity"/>
    <property type="evidence" value="ECO:0007669"/>
    <property type="project" value="TreeGrafter"/>
</dbReference>
<organism evidence="4 5">
    <name type="scientific">Nonomuraea fuscirosea</name>
    <dbReference type="NCBI Taxonomy" id="1291556"/>
    <lineage>
        <taxon>Bacteria</taxon>
        <taxon>Bacillati</taxon>
        <taxon>Actinomycetota</taxon>
        <taxon>Actinomycetes</taxon>
        <taxon>Streptosporangiales</taxon>
        <taxon>Streptosporangiaceae</taxon>
        <taxon>Nonomuraea</taxon>
    </lineage>
</organism>
<name>A0A2T0MEK2_9ACTN</name>
<dbReference type="EMBL" id="PVNG01000025">
    <property type="protein sequence ID" value="PRX55951.1"/>
    <property type="molecule type" value="Genomic_DNA"/>
</dbReference>
<dbReference type="AlphaFoldDB" id="A0A2T0MEK2"/>
<dbReference type="InterPro" id="IPR002201">
    <property type="entry name" value="Glyco_trans_9"/>
</dbReference>
<gene>
    <name evidence="4" type="ORF">B0I32_125171</name>
</gene>
<dbReference type="InterPro" id="IPR051199">
    <property type="entry name" value="LPS_LOS_Heptosyltrfase"/>
</dbReference>
<dbReference type="Gene3D" id="3.40.50.2000">
    <property type="entry name" value="Glycogen Phosphorylase B"/>
    <property type="match status" value="2"/>
</dbReference>
<keyword evidence="1" id="KW-0328">Glycosyltransferase</keyword>
<evidence type="ECO:0000256" key="1">
    <source>
        <dbReference type="ARBA" id="ARBA00022676"/>
    </source>
</evidence>
<protein>
    <submittedName>
        <fullName evidence="4">ADP-heptose:LPS heptosyltransferase</fullName>
    </submittedName>
</protein>
<feature type="compositionally biased region" description="Low complexity" evidence="3">
    <location>
        <begin position="63"/>
        <end position="82"/>
    </location>
</feature>
<evidence type="ECO:0000256" key="3">
    <source>
        <dbReference type="SAM" id="MobiDB-lite"/>
    </source>
</evidence>
<feature type="compositionally biased region" description="Low complexity" evidence="3">
    <location>
        <begin position="21"/>
        <end position="53"/>
    </location>
</feature>
<dbReference type="GO" id="GO:0009244">
    <property type="term" value="P:lipopolysaccharide core region biosynthetic process"/>
    <property type="evidence" value="ECO:0007669"/>
    <property type="project" value="TreeGrafter"/>
</dbReference>
<sequence>MRRPASDHTTPDPPVRTKNPNRGTATRGAGNRGTASRSAPTRSAANPSAVTPSPATPSPANPGAPSRNGRSRSASDASVSAGTGRGRAARDRGCVLVARLDDAGDVLLAGPAVRAVRTRAREVVFLAGPNGRAAAEVLPGVDRVITWDAPWIDHTPPPVTRKLVGDLADRLGGVDEAVLLTSFHQSALPLALLLRLAGVARISAISNDYPGSLLDVRHQVDESVDVPEAERMLAVAEAAGFRLEDGDDGKLAVQRPLPDIAKFLGHCLGVGADAGKGAYVVVHPGTSAPARTWSAESHRRTVKELAEDGHQVVVTGTERDLTAFVAADVAVDLGGVTTFAELAAVIERAGVLVAGNTGPAHLAAAVGTPVVSLFSPVVPAARWAPYGVPTVLLGDQRAPCRGSRARVCPVPGHPCLSQVTSEQVVKAVRELTQ</sequence>
<keyword evidence="5" id="KW-1185">Reference proteome</keyword>
<evidence type="ECO:0000313" key="5">
    <source>
        <dbReference type="Proteomes" id="UP000238312"/>
    </source>
</evidence>
<keyword evidence="2 4" id="KW-0808">Transferase</keyword>
<dbReference type="CDD" id="cd03789">
    <property type="entry name" value="GT9_LPS_heptosyltransferase"/>
    <property type="match status" value="1"/>
</dbReference>
<dbReference type="Proteomes" id="UP000238312">
    <property type="component" value="Unassembled WGS sequence"/>
</dbReference>
<feature type="compositionally biased region" description="Basic and acidic residues" evidence="3">
    <location>
        <begin position="1"/>
        <end position="10"/>
    </location>
</feature>
<comment type="caution">
    <text evidence="4">The sequence shown here is derived from an EMBL/GenBank/DDBJ whole genome shotgun (WGS) entry which is preliminary data.</text>
</comment>
<evidence type="ECO:0000256" key="2">
    <source>
        <dbReference type="ARBA" id="ARBA00022679"/>
    </source>
</evidence>
<reference evidence="4 5" key="1">
    <citation type="submission" date="2018-03" db="EMBL/GenBank/DDBJ databases">
        <title>Genomic Encyclopedia of Type Strains, Phase III (KMG-III): the genomes of soil and plant-associated and newly described type strains.</title>
        <authorList>
            <person name="Whitman W."/>
        </authorList>
    </citation>
    <scope>NUCLEOTIDE SEQUENCE [LARGE SCALE GENOMIC DNA]</scope>
    <source>
        <strain evidence="4 5">CGMCC 4.7104</strain>
    </source>
</reference>
<proteinExistence type="predicted"/>